<dbReference type="PROSITE" id="PS00028">
    <property type="entry name" value="ZINC_FINGER_C2H2_1"/>
    <property type="match status" value="10"/>
</dbReference>
<comment type="subcellular location">
    <subcellularLocation>
        <location evidence="1">Nucleus</location>
    </subcellularLocation>
</comment>
<dbReference type="Proteomes" id="UP000037069">
    <property type="component" value="Unassembled WGS sequence"/>
</dbReference>
<evidence type="ECO:0000259" key="12">
    <source>
        <dbReference type="PROSITE" id="PS50157"/>
    </source>
</evidence>
<keyword evidence="8" id="KW-0804">Transcription</keyword>
<feature type="domain" description="C2H2-type" evidence="12">
    <location>
        <begin position="299"/>
        <end position="326"/>
    </location>
</feature>
<dbReference type="Gene3D" id="3.30.160.60">
    <property type="entry name" value="Classic Zinc Finger"/>
    <property type="match status" value="7"/>
</dbReference>
<evidence type="ECO:0000256" key="2">
    <source>
        <dbReference type="ARBA" id="ARBA00022723"/>
    </source>
</evidence>
<protein>
    <recommendedName>
        <fullName evidence="12">C2H2-type domain-containing protein</fullName>
    </recommendedName>
</protein>
<dbReference type="EMBL" id="JRES01000480">
    <property type="protein sequence ID" value="KNC30945.1"/>
    <property type="molecule type" value="Genomic_DNA"/>
</dbReference>
<feature type="region of interest" description="Disordered" evidence="11">
    <location>
        <begin position="660"/>
        <end position="693"/>
    </location>
</feature>
<keyword evidence="3" id="KW-0677">Repeat</keyword>
<feature type="domain" description="C2H2-type" evidence="12">
    <location>
        <begin position="259"/>
        <end position="286"/>
    </location>
</feature>
<gene>
    <name evidence="13" type="ORF">FF38_04458</name>
</gene>
<name>A0A0L0CFC3_LUCCU</name>
<evidence type="ECO:0000256" key="9">
    <source>
        <dbReference type="ARBA" id="ARBA00023242"/>
    </source>
</evidence>
<dbReference type="Pfam" id="PF00096">
    <property type="entry name" value="zf-C2H2"/>
    <property type="match status" value="7"/>
</dbReference>
<reference evidence="13 14" key="1">
    <citation type="journal article" date="2015" name="Nat. Commun.">
        <title>Lucilia cuprina genome unlocks parasitic fly biology to underpin future interventions.</title>
        <authorList>
            <person name="Anstead C.A."/>
            <person name="Korhonen P.K."/>
            <person name="Young N.D."/>
            <person name="Hall R.S."/>
            <person name="Jex A.R."/>
            <person name="Murali S.C."/>
            <person name="Hughes D.S."/>
            <person name="Lee S.F."/>
            <person name="Perry T."/>
            <person name="Stroehlein A.J."/>
            <person name="Ansell B.R."/>
            <person name="Breugelmans B."/>
            <person name="Hofmann A."/>
            <person name="Qu J."/>
            <person name="Dugan S."/>
            <person name="Lee S.L."/>
            <person name="Chao H."/>
            <person name="Dinh H."/>
            <person name="Han Y."/>
            <person name="Doddapaneni H.V."/>
            <person name="Worley K.C."/>
            <person name="Muzny D.M."/>
            <person name="Ioannidis P."/>
            <person name="Waterhouse R.M."/>
            <person name="Zdobnov E.M."/>
            <person name="James P.J."/>
            <person name="Bagnall N.H."/>
            <person name="Kotze A.C."/>
            <person name="Gibbs R.A."/>
            <person name="Richards S."/>
            <person name="Batterham P."/>
            <person name="Gasser R.B."/>
        </authorList>
    </citation>
    <scope>NUCLEOTIDE SEQUENCE [LARGE SCALE GENOMIC DNA]</scope>
    <source>
        <strain evidence="13 14">LS</strain>
        <tissue evidence="13">Full body</tissue>
    </source>
</reference>
<keyword evidence="5" id="KW-0862">Zinc</keyword>
<dbReference type="InterPro" id="IPR013087">
    <property type="entry name" value="Znf_C2H2_type"/>
</dbReference>
<feature type="compositionally biased region" description="Acidic residues" evidence="11">
    <location>
        <begin position="660"/>
        <end position="681"/>
    </location>
</feature>
<evidence type="ECO:0000256" key="8">
    <source>
        <dbReference type="ARBA" id="ARBA00023163"/>
    </source>
</evidence>
<keyword evidence="9" id="KW-0539">Nucleus</keyword>
<evidence type="ECO:0000313" key="14">
    <source>
        <dbReference type="Proteomes" id="UP000037069"/>
    </source>
</evidence>
<evidence type="ECO:0000256" key="7">
    <source>
        <dbReference type="ARBA" id="ARBA00023125"/>
    </source>
</evidence>
<dbReference type="AlphaFoldDB" id="A0A0L0CFC3"/>
<evidence type="ECO:0000256" key="5">
    <source>
        <dbReference type="ARBA" id="ARBA00022833"/>
    </source>
</evidence>
<dbReference type="SMART" id="SM00355">
    <property type="entry name" value="ZnF_C2H2"/>
    <property type="match status" value="11"/>
</dbReference>
<keyword evidence="4 10" id="KW-0863">Zinc-finger</keyword>
<accession>A0A0L0CFC3</accession>
<evidence type="ECO:0000256" key="11">
    <source>
        <dbReference type="SAM" id="MobiDB-lite"/>
    </source>
</evidence>
<feature type="domain" description="C2H2-type" evidence="12">
    <location>
        <begin position="500"/>
        <end position="527"/>
    </location>
</feature>
<keyword evidence="2" id="KW-0479">Metal-binding</keyword>
<keyword evidence="7" id="KW-0238">DNA-binding</keyword>
<dbReference type="GO" id="GO:0000981">
    <property type="term" value="F:DNA-binding transcription factor activity, RNA polymerase II-specific"/>
    <property type="evidence" value="ECO:0007669"/>
    <property type="project" value="TreeGrafter"/>
</dbReference>
<evidence type="ECO:0000256" key="6">
    <source>
        <dbReference type="ARBA" id="ARBA00023015"/>
    </source>
</evidence>
<keyword evidence="6" id="KW-0805">Transcription regulation</keyword>
<dbReference type="InterPro" id="IPR036236">
    <property type="entry name" value="Znf_C2H2_sf"/>
</dbReference>
<dbReference type="InterPro" id="IPR050752">
    <property type="entry name" value="C2H2-ZF_domain"/>
</dbReference>
<dbReference type="GO" id="GO:0005634">
    <property type="term" value="C:nucleus"/>
    <property type="evidence" value="ECO:0007669"/>
    <property type="project" value="UniProtKB-SubCell"/>
</dbReference>
<evidence type="ECO:0000256" key="3">
    <source>
        <dbReference type="ARBA" id="ARBA00022737"/>
    </source>
</evidence>
<feature type="domain" description="C2H2-type" evidence="12">
    <location>
        <begin position="444"/>
        <end position="471"/>
    </location>
</feature>
<feature type="domain" description="C2H2-type" evidence="12">
    <location>
        <begin position="528"/>
        <end position="555"/>
    </location>
</feature>
<dbReference type="PROSITE" id="PS50157">
    <property type="entry name" value="ZINC_FINGER_C2H2_2"/>
    <property type="match status" value="8"/>
</dbReference>
<dbReference type="GO" id="GO:0008270">
    <property type="term" value="F:zinc ion binding"/>
    <property type="evidence" value="ECO:0007669"/>
    <property type="project" value="UniProtKB-KW"/>
</dbReference>
<dbReference type="SUPFAM" id="SSF57667">
    <property type="entry name" value="beta-beta-alpha zinc fingers"/>
    <property type="match status" value="5"/>
</dbReference>
<keyword evidence="14" id="KW-1185">Reference proteome</keyword>
<dbReference type="FunFam" id="3.30.160.60:FF:000204">
    <property type="entry name" value="Zinc finger protein 331"/>
    <property type="match status" value="1"/>
</dbReference>
<dbReference type="Pfam" id="PF13912">
    <property type="entry name" value="zf-C2H2_6"/>
    <property type="match status" value="1"/>
</dbReference>
<evidence type="ECO:0000256" key="1">
    <source>
        <dbReference type="ARBA" id="ARBA00004123"/>
    </source>
</evidence>
<dbReference type="OMA" id="HEEHNSA"/>
<dbReference type="PANTHER" id="PTHR24384:SF189">
    <property type="entry name" value="C2H2-TYPE DOMAIN-CONTAINING PROTEIN-RELATED"/>
    <property type="match status" value="1"/>
</dbReference>
<dbReference type="FunFam" id="3.30.160.60:FF:000446">
    <property type="entry name" value="Zinc finger protein"/>
    <property type="match status" value="2"/>
</dbReference>
<evidence type="ECO:0000256" key="10">
    <source>
        <dbReference type="PROSITE-ProRule" id="PRU00042"/>
    </source>
</evidence>
<feature type="domain" description="C2H2-type" evidence="12">
    <location>
        <begin position="554"/>
        <end position="581"/>
    </location>
</feature>
<dbReference type="PANTHER" id="PTHR24384">
    <property type="entry name" value="FINGER PUTATIVE TRANSCRIPTION FACTOR FAMILY-RELATED"/>
    <property type="match status" value="1"/>
</dbReference>
<evidence type="ECO:0000313" key="13">
    <source>
        <dbReference type="EMBL" id="KNC30945.1"/>
    </source>
</evidence>
<dbReference type="OrthoDB" id="3437960at2759"/>
<evidence type="ECO:0000256" key="4">
    <source>
        <dbReference type="ARBA" id="ARBA00022771"/>
    </source>
</evidence>
<feature type="domain" description="C2H2-type" evidence="12">
    <location>
        <begin position="374"/>
        <end position="401"/>
    </location>
</feature>
<dbReference type="GO" id="GO:0000978">
    <property type="term" value="F:RNA polymerase II cis-regulatory region sequence-specific DNA binding"/>
    <property type="evidence" value="ECO:0007669"/>
    <property type="project" value="TreeGrafter"/>
</dbReference>
<dbReference type="STRING" id="7375.A0A0L0CFC3"/>
<organism evidence="13 14">
    <name type="scientific">Lucilia cuprina</name>
    <name type="common">Green bottle fly</name>
    <name type="synonym">Australian sheep blowfly</name>
    <dbReference type="NCBI Taxonomy" id="7375"/>
    <lineage>
        <taxon>Eukaryota</taxon>
        <taxon>Metazoa</taxon>
        <taxon>Ecdysozoa</taxon>
        <taxon>Arthropoda</taxon>
        <taxon>Hexapoda</taxon>
        <taxon>Insecta</taxon>
        <taxon>Pterygota</taxon>
        <taxon>Neoptera</taxon>
        <taxon>Endopterygota</taxon>
        <taxon>Diptera</taxon>
        <taxon>Brachycera</taxon>
        <taxon>Muscomorpha</taxon>
        <taxon>Oestroidea</taxon>
        <taxon>Calliphoridae</taxon>
        <taxon>Luciliinae</taxon>
        <taxon>Lucilia</taxon>
    </lineage>
</organism>
<proteinExistence type="predicted"/>
<comment type="caution">
    <text evidence="13">The sequence shown here is derived from an EMBL/GenBank/DDBJ whole genome shotgun (WGS) entry which is preliminary data.</text>
</comment>
<sequence length="740" mass="85287">MTDETADLIEETNDDMENWLYYSKETKSEECNDVMNNLSATEADLIYIDSGELVNNDNEQQSFQYDGDDNDLITNTESDQIATDTNEANEEQDDDLSKHNLILRETIDENGQLVEGYYCQQCNLAFNTIEDFLNYHPYIELLSENPEEQEEQQDIVSTQLSGDKLWDLVENLEETDHNDNNMEEIIEIKPNSTTEENDISNTAVELDNERYFCYDCQQVFTDLISAENHDCSSHEEHNSADLIESNSTLFVENDDQNVYRCHLCDKDYTSLRSFNNHLRWHKKSEDILGHTKTLHDVAVVCEVCNTVFASEKNLKLHMKMHKKQTVKTIQDALPVGAQNEYNELNQFFCEICNKSFDQKLLVIHKNMHQNLEEYNCGKCNKQFENLPSYEIHMQMHVDNSTNVRKTNTTTATGVKQINNFIVSEEIIPTTSAQGGSTEGGKRKHACQYCGKEFQRPYEKVKHERIHTGEKPYECEVCGKTFRVSYSLTLHLRTHTDIRPYVCATCNKRFKQQSVYVHHLKTHVVERGYKCDICGKSFRTSVQLSGHKNIHSKPYNCTECNRPFASLYSVKIHMKTHNKGHKSNKNLKNRCSICGASYARIFALRFHLKEQHGLDVHPTQLLAATSSTNTNVHKDMDAETAILMNAANEASNQQMHFINTDDENVNDDEDNELEEDNEEENDVERGFSSQVDHEENIQNSTLTHNSYLDETEAATQTILNTQEISVDNFPTEEIITDWLSK</sequence>
<feature type="domain" description="C2H2-type" evidence="12">
    <location>
        <begin position="472"/>
        <end position="499"/>
    </location>
</feature>